<dbReference type="SUPFAM" id="SSF75011">
    <property type="entry name" value="3-carboxy-cis,cis-mucoante lactonizing enzyme"/>
    <property type="match status" value="1"/>
</dbReference>
<dbReference type="InterPro" id="IPR015943">
    <property type="entry name" value="WD40/YVTN_repeat-like_dom_sf"/>
</dbReference>
<feature type="compositionally biased region" description="Polar residues" evidence="1">
    <location>
        <begin position="78"/>
        <end position="99"/>
    </location>
</feature>
<organism evidence="3">
    <name type="scientific">Eremomyces bilateralis CBS 781.70</name>
    <dbReference type="NCBI Taxonomy" id="1392243"/>
    <lineage>
        <taxon>Eukaryota</taxon>
        <taxon>Fungi</taxon>
        <taxon>Dikarya</taxon>
        <taxon>Ascomycota</taxon>
        <taxon>Pezizomycotina</taxon>
        <taxon>Dothideomycetes</taxon>
        <taxon>Dothideomycetes incertae sedis</taxon>
        <taxon>Eremomycetales</taxon>
        <taxon>Eremomycetaceae</taxon>
        <taxon>Eremomyces</taxon>
    </lineage>
</organism>
<dbReference type="InterPro" id="IPR055589">
    <property type="entry name" value="DUF7165"/>
</dbReference>
<dbReference type="AlphaFoldDB" id="A0A6G1FTQ7"/>
<dbReference type="OrthoDB" id="3925024at2759"/>
<protein>
    <recommendedName>
        <fullName evidence="2">DUF7165 domain-containing protein</fullName>
    </recommendedName>
</protein>
<gene>
    <name evidence="3 5" type="ORF">P152DRAFT_476831</name>
</gene>
<dbReference type="Pfam" id="PF23749">
    <property type="entry name" value="DUF7165"/>
    <property type="match status" value="1"/>
</dbReference>
<dbReference type="GeneID" id="54422110"/>
<proteinExistence type="predicted"/>
<evidence type="ECO:0000313" key="4">
    <source>
        <dbReference type="Proteomes" id="UP000504638"/>
    </source>
</evidence>
<feature type="region of interest" description="Disordered" evidence="1">
    <location>
        <begin position="16"/>
        <end position="113"/>
    </location>
</feature>
<feature type="domain" description="DUF7165" evidence="2">
    <location>
        <begin position="122"/>
        <end position="359"/>
    </location>
</feature>
<dbReference type="EMBL" id="ML975176">
    <property type="protein sequence ID" value="KAF1809072.1"/>
    <property type="molecule type" value="Genomic_DNA"/>
</dbReference>
<dbReference type="Gene3D" id="2.130.10.10">
    <property type="entry name" value="YVTN repeat-like/Quinoprotein amine dehydrogenase"/>
    <property type="match status" value="1"/>
</dbReference>
<sequence length="597" mass="65871">MIPGYDPRVVRMSRIPQKESYAIPGTHERRAIPKSSEDVSPSGAEPASGQHRMNLDNRLVTSITGDSTDTSDLPTSSIESSTHFDPPNDSHTSFDSTESTTDRTPRIDMTDDLEESTIQAKVTLVELTSISTSASAFPESFGLAISPKGRWITAYNSTSLYIIRTQDLPRIEVRAFQVRQKPSAVAITDEAGVFALVSKPHQVDVYKFGAETTGKLSETLGGVASGIQIIHDIQSITLDPKGKILAAAYATGIELISLNGGNVRRTVNCDVTQNIAFSNDGRTILATGLERRYRTSTIISVGGDLDGPISEDGDPEPVPSHRAWITQLIFPETKLPARQSSLVPDRSSGHVSEIIAFDPNDHSWGIFELSSKEFLRQKMSPSDNLRWRRDHETLEDALPAVTLEPLTVAVATKKPGLSEVRVFQFDQNWRDEFISGRANEDLGQTFLDPKISVEINNGDTNFKSISTLKWLQNEDSPQSRLVALTSSFGRTVPDDAIGLPPSGARIYLIDLEPSNDNNQSNETNKLTLNLDEVMPRTSLEYEDLPWDREVDLRLRTDKFYAPRGIVVVFLLPNFAIALFRLFPVNESGWEGDATNAL</sequence>
<name>A0A6G1FTQ7_9PEZI</name>
<feature type="compositionally biased region" description="Basic and acidic residues" evidence="1">
    <location>
        <begin position="26"/>
        <end position="37"/>
    </location>
</feature>
<reference evidence="5" key="3">
    <citation type="submission" date="2025-04" db="UniProtKB">
        <authorList>
            <consortium name="RefSeq"/>
        </authorList>
    </citation>
    <scope>IDENTIFICATION</scope>
    <source>
        <strain evidence="5">CBS 781.70</strain>
    </source>
</reference>
<evidence type="ECO:0000256" key="1">
    <source>
        <dbReference type="SAM" id="MobiDB-lite"/>
    </source>
</evidence>
<evidence type="ECO:0000259" key="2">
    <source>
        <dbReference type="Pfam" id="PF23749"/>
    </source>
</evidence>
<evidence type="ECO:0000313" key="3">
    <source>
        <dbReference type="EMBL" id="KAF1809072.1"/>
    </source>
</evidence>
<reference evidence="3 5" key="1">
    <citation type="submission" date="2020-01" db="EMBL/GenBank/DDBJ databases">
        <authorList>
            <consortium name="DOE Joint Genome Institute"/>
            <person name="Haridas S."/>
            <person name="Albert R."/>
            <person name="Binder M."/>
            <person name="Bloem J."/>
            <person name="Labutti K."/>
            <person name="Salamov A."/>
            <person name="Andreopoulos B."/>
            <person name="Baker S.E."/>
            <person name="Barry K."/>
            <person name="Bills G."/>
            <person name="Bluhm B.H."/>
            <person name="Cannon C."/>
            <person name="Castanera R."/>
            <person name="Culley D.E."/>
            <person name="Daum C."/>
            <person name="Ezra D."/>
            <person name="Gonzalez J.B."/>
            <person name="Henrissat B."/>
            <person name="Kuo A."/>
            <person name="Liang C."/>
            <person name="Lipzen A."/>
            <person name="Lutzoni F."/>
            <person name="Magnuson J."/>
            <person name="Mondo S."/>
            <person name="Nolan M."/>
            <person name="Ohm R."/>
            <person name="Pangilinan J."/>
            <person name="Park H.-J."/>
            <person name="Ramirez L."/>
            <person name="Alfaro M."/>
            <person name="Sun H."/>
            <person name="Tritt A."/>
            <person name="Yoshinaga Y."/>
            <person name="Zwiers L.-H."/>
            <person name="Turgeon B.G."/>
            <person name="Goodwin S.B."/>
            <person name="Spatafora J.W."/>
            <person name="Crous P.W."/>
            <person name="Grigoriev I.V."/>
        </authorList>
    </citation>
    <scope>NUCLEOTIDE SEQUENCE</scope>
    <source>
        <strain evidence="3 5">CBS 781.70</strain>
    </source>
</reference>
<keyword evidence="4" id="KW-1185">Reference proteome</keyword>
<feature type="compositionally biased region" description="Basic and acidic residues" evidence="1">
    <location>
        <begin position="100"/>
        <end position="109"/>
    </location>
</feature>
<dbReference type="RefSeq" id="XP_033530703.1">
    <property type="nucleotide sequence ID" value="XM_033681540.1"/>
</dbReference>
<dbReference type="Proteomes" id="UP000504638">
    <property type="component" value="Unplaced"/>
</dbReference>
<reference evidence="5" key="2">
    <citation type="submission" date="2020-04" db="EMBL/GenBank/DDBJ databases">
        <authorList>
            <consortium name="NCBI Genome Project"/>
        </authorList>
    </citation>
    <scope>NUCLEOTIDE SEQUENCE</scope>
    <source>
        <strain evidence="5">CBS 781.70</strain>
    </source>
</reference>
<feature type="compositionally biased region" description="Low complexity" evidence="1">
    <location>
        <begin position="61"/>
        <end position="77"/>
    </location>
</feature>
<evidence type="ECO:0000313" key="5">
    <source>
        <dbReference type="RefSeq" id="XP_033530703.1"/>
    </source>
</evidence>
<accession>A0A6G1FTQ7</accession>